<evidence type="ECO:0000256" key="2">
    <source>
        <dbReference type="SAM" id="SignalP"/>
    </source>
</evidence>
<keyword evidence="2" id="KW-0732">Signal</keyword>
<comment type="caution">
    <text evidence="3">The sequence shown here is derived from an EMBL/GenBank/DDBJ whole genome shotgun (WGS) entry which is preliminary data.</text>
</comment>
<dbReference type="PROSITE" id="PS51257">
    <property type="entry name" value="PROKAR_LIPOPROTEIN"/>
    <property type="match status" value="1"/>
</dbReference>
<proteinExistence type="predicted"/>
<reference evidence="3 4" key="1">
    <citation type="submission" date="2020-08" db="EMBL/GenBank/DDBJ databases">
        <title>Sequencing the genomes of 1000 actinobacteria strains.</title>
        <authorList>
            <person name="Klenk H.-P."/>
        </authorList>
    </citation>
    <scope>NUCLEOTIDE SEQUENCE [LARGE SCALE GENOMIC DNA]</scope>
    <source>
        <strain evidence="3 4">DSM 21065</strain>
    </source>
</reference>
<organism evidence="3 4">
    <name type="scientific">Cryobacterium roopkundense</name>
    <dbReference type="NCBI Taxonomy" id="1001240"/>
    <lineage>
        <taxon>Bacteria</taxon>
        <taxon>Bacillati</taxon>
        <taxon>Actinomycetota</taxon>
        <taxon>Actinomycetes</taxon>
        <taxon>Micrococcales</taxon>
        <taxon>Microbacteriaceae</taxon>
        <taxon>Cryobacterium</taxon>
    </lineage>
</organism>
<evidence type="ECO:0000256" key="1">
    <source>
        <dbReference type="SAM" id="MobiDB-lite"/>
    </source>
</evidence>
<accession>A0A7W9A0N5</accession>
<feature type="region of interest" description="Disordered" evidence="1">
    <location>
        <begin position="26"/>
        <end position="69"/>
    </location>
</feature>
<feature type="compositionally biased region" description="Low complexity" evidence="1">
    <location>
        <begin position="50"/>
        <end position="65"/>
    </location>
</feature>
<evidence type="ECO:0000313" key="4">
    <source>
        <dbReference type="Proteomes" id="UP000561726"/>
    </source>
</evidence>
<protein>
    <recommendedName>
        <fullName evidence="5">Glycoside-hydrolase family GH114 TIM-barrel domain-containing protein</fullName>
    </recommendedName>
</protein>
<dbReference type="AlphaFoldDB" id="A0A7W9A0N5"/>
<evidence type="ECO:0000313" key="3">
    <source>
        <dbReference type="EMBL" id="MBB5643691.1"/>
    </source>
</evidence>
<evidence type="ECO:0008006" key="5">
    <source>
        <dbReference type="Google" id="ProtNLM"/>
    </source>
</evidence>
<name>A0A7W9A0N5_9MICO</name>
<gene>
    <name evidence="3" type="ORF">BJ997_004302</name>
</gene>
<feature type="chain" id="PRO_5039371861" description="Glycoside-hydrolase family GH114 TIM-barrel domain-containing protein" evidence="2">
    <location>
        <begin position="26"/>
        <end position="164"/>
    </location>
</feature>
<sequence length="164" mass="16835">MKLLGTIFLGAIATTIILSGCSSTAGGDSNPTTSADEAPTSFAPPETLGAAPSTPASSSASDATSGTLPTDPLDPVMVYALCKAQTISYVSKSYSATWAPFEEAITAVRDDGVIGIYIETIDNETAKEMASVCQIGGTVGSPEWASFGVDSRPSDRDFIVADRI</sequence>
<dbReference type="RefSeq" id="WP_152602101.1">
    <property type="nucleotide sequence ID" value="NZ_JACHBQ010000002.1"/>
</dbReference>
<dbReference type="EMBL" id="JACHBQ010000002">
    <property type="protein sequence ID" value="MBB5643691.1"/>
    <property type="molecule type" value="Genomic_DNA"/>
</dbReference>
<dbReference type="Proteomes" id="UP000561726">
    <property type="component" value="Unassembled WGS sequence"/>
</dbReference>
<feature type="compositionally biased region" description="Polar residues" evidence="1">
    <location>
        <begin position="26"/>
        <end position="35"/>
    </location>
</feature>
<feature type="signal peptide" evidence="2">
    <location>
        <begin position="1"/>
        <end position="25"/>
    </location>
</feature>
<dbReference type="OrthoDB" id="5007475at2"/>